<evidence type="ECO:0000313" key="2">
    <source>
        <dbReference type="EMBL" id="EIJ89269.1"/>
    </source>
</evidence>
<feature type="region of interest" description="Disordered" evidence="1">
    <location>
        <begin position="263"/>
        <end position="284"/>
    </location>
</feature>
<dbReference type="OrthoDB" id="2189104at2759"/>
<dbReference type="OMA" id="QYGERMM"/>
<dbReference type="InParanoid" id="I3EJ72"/>
<proteinExistence type="predicted"/>
<organism evidence="2 3">
    <name type="scientific">Nematocida parisii (strain ERTm3)</name>
    <name type="common">Nematode killer fungus</name>
    <dbReference type="NCBI Taxonomy" id="935791"/>
    <lineage>
        <taxon>Eukaryota</taxon>
        <taxon>Fungi</taxon>
        <taxon>Fungi incertae sedis</taxon>
        <taxon>Microsporidia</taxon>
        <taxon>Nematocida</taxon>
    </lineage>
</organism>
<keyword evidence="3" id="KW-1185">Reference proteome</keyword>
<gene>
    <name evidence="2" type="ORF">NEQG_00039</name>
</gene>
<reference evidence="2" key="1">
    <citation type="submission" date="2011-01" db="EMBL/GenBank/DDBJ databases">
        <title>The Genome Sequence of Nematocida parisii strain ERTm3.</title>
        <authorList>
            <consortium name="The Broad Institute Genome Sequencing Platform"/>
            <consortium name="The Broad Institute Genome Sequencing Center for Infectious Disease"/>
            <person name="Cuomo C."/>
            <person name="Troemel E."/>
            <person name="Young S.K."/>
            <person name="Zeng Q."/>
            <person name="Gargeya S."/>
            <person name="Fitzgerald M."/>
            <person name="Haas B."/>
            <person name="Abouelleil A."/>
            <person name="Alvarado L."/>
            <person name="Arachchi H.M."/>
            <person name="Berlin A."/>
            <person name="Chapman S.B."/>
            <person name="Gearin G."/>
            <person name="Goldberg J."/>
            <person name="Griggs A."/>
            <person name="Gujja S."/>
            <person name="Hansen M."/>
            <person name="Heiman D."/>
            <person name="Howarth C."/>
            <person name="Larimer J."/>
            <person name="Lui A."/>
            <person name="MacDonald P.J.P."/>
            <person name="McCowen C."/>
            <person name="Montmayeur A."/>
            <person name="Murphy C."/>
            <person name="Neiman D."/>
            <person name="Pearson M."/>
            <person name="Priest M."/>
            <person name="Roberts A."/>
            <person name="Saif S."/>
            <person name="Shea T."/>
            <person name="Sisk P."/>
            <person name="Stolte C."/>
            <person name="Sykes S."/>
            <person name="Wortman J."/>
            <person name="Nusbaum C."/>
            <person name="Birren B."/>
        </authorList>
    </citation>
    <scope>NUCLEOTIDE SEQUENCE</scope>
    <source>
        <strain evidence="2">ERTm3</strain>
    </source>
</reference>
<accession>I3EJ72</accession>
<feature type="compositionally biased region" description="Basic and acidic residues" evidence="1">
    <location>
        <begin position="263"/>
        <end position="273"/>
    </location>
</feature>
<dbReference type="HOGENOM" id="CLU_980362_0_0_1"/>
<protein>
    <submittedName>
        <fullName evidence="2">Uncharacterized protein</fullName>
    </submittedName>
</protein>
<dbReference type="EMBL" id="GL870876">
    <property type="protein sequence ID" value="EIJ89269.1"/>
    <property type="molecule type" value="Genomic_DNA"/>
</dbReference>
<dbReference type="VEuPathDB" id="MicrosporidiaDB:NEQG_00039"/>
<dbReference type="Proteomes" id="UP000002872">
    <property type="component" value="Unassembled WGS sequence"/>
</dbReference>
<name>I3EJ72_NEMP3</name>
<sequence length="284" mass="32608">MENIHGIVQLILNEEVSGAEIEMALSTIKKEEYTIPELLLQDYLRIKNRELRLESIGYTSKKEEISRIIEECTEYLTAMIELNKNKEIALSDRIATLIEKTVSSHYIIGREEKIYLAQEKEKIKSALNYQPSINTALVYICVLILSRIEMIKIEKSILDLPQDTLDGTSQSSTTRPISVHKVTNPNHSIRITGQTTTEDIQNMLRRDNSYTMTIEQYGERMMKMMEEQGISLKPSTLSMDEPQDTDILTDLDTVIISDADKEIERKNKEKDESIYGDGNRIGRK</sequence>
<evidence type="ECO:0000256" key="1">
    <source>
        <dbReference type="SAM" id="MobiDB-lite"/>
    </source>
</evidence>
<evidence type="ECO:0000313" key="3">
    <source>
        <dbReference type="Proteomes" id="UP000002872"/>
    </source>
</evidence>
<dbReference type="AlphaFoldDB" id="I3EJ72"/>